<evidence type="ECO:0000313" key="1">
    <source>
        <dbReference type="EMBL" id="RPA77606.1"/>
    </source>
</evidence>
<dbReference type="AlphaFoldDB" id="A0A3N4HWX5"/>
<accession>A0A3N4HWX5</accession>
<proteinExistence type="predicted"/>
<dbReference type="SUPFAM" id="SSF48371">
    <property type="entry name" value="ARM repeat"/>
    <property type="match status" value="1"/>
</dbReference>
<dbReference type="Gene3D" id="1.25.10.10">
    <property type="entry name" value="Leucine-rich Repeat Variant"/>
    <property type="match status" value="1"/>
</dbReference>
<evidence type="ECO:0008006" key="3">
    <source>
        <dbReference type="Google" id="ProtNLM"/>
    </source>
</evidence>
<reference evidence="1 2" key="1">
    <citation type="journal article" date="2018" name="Nat. Ecol. Evol.">
        <title>Pezizomycetes genomes reveal the molecular basis of ectomycorrhizal truffle lifestyle.</title>
        <authorList>
            <person name="Murat C."/>
            <person name="Payen T."/>
            <person name="Noel B."/>
            <person name="Kuo A."/>
            <person name="Morin E."/>
            <person name="Chen J."/>
            <person name="Kohler A."/>
            <person name="Krizsan K."/>
            <person name="Balestrini R."/>
            <person name="Da Silva C."/>
            <person name="Montanini B."/>
            <person name="Hainaut M."/>
            <person name="Levati E."/>
            <person name="Barry K.W."/>
            <person name="Belfiori B."/>
            <person name="Cichocki N."/>
            <person name="Clum A."/>
            <person name="Dockter R.B."/>
            <person name="Fauchery L."/>
            <person name="Guy J."/>
            <person name="Iotti M."/>
            <person name="Le Tacon F."/>
            <person name="Lindquist E.A."/>
            <person name="Lipzen A."/>
            <person name="Malagnac F."/>
            <person name="Mello A."/>
            <person name="Molinier V."/>
            <person name="Miyauchi S."/>
            <person name="Poulain J."/>
            <person name="Riccioni C."/>
            <person name="Rubini A."/>
            <person name="Sitrit Y."/>
            <person name="Splivallo R."/>
            <person name="Traeger S."/>
            <person name="Wang M."/>
            <person name="Zifcakova L."/>
            <person name="Wipf D."/>
            <person name="Zambonelli A."/>
            <person name="Paolocci F."/>
            <person name="Nowrousian M."/>
            <person name="Ottonello S."/>
            <person name="Baldrian P."/>
            <person name="Spatafora J.W."/>
            <person name="Henrissat B."/>
            <person name="Nagy L.G."/>
            <person name="Aury J.M."/>
            <person name="Wincker P."/>
            <person name="Grigoriev I.V."/>
            <person name="Bonfante P."/>
            <person name="Martin F.M."/>
        </authorList>
    </citation>
    <scope>NUCLEOTIDE SEQUENCE [LARGE SCALE GENOMIC DNA]</scope>
    <source>
        <strain evidence="1 2">RN42</strain>
    </source>
</reference>
<gene>
    <name evidence="1" type="ORF">BJ508DRAFT_165547</name>
</gene>
<keyword evidence="2" id="KW-1185">Reference proteome</keyword>
<evidence type="ECO:0000313" key="2">
    <source>
        <dbReference type="Proteomes" id="UP000275078"/>
    </source>
</evidence>
<dbReference type="OrthoDB" id="26149at2759"/>
<dbReference type="InterPro" id="IPR040144">
    <property type="entry name" value="RAP1GDS1"/>
</dbReference>
<dbReference type="Proteomes" id="UP000275078">
    <property type="component" value="Unassembled WGS sequence"/>
</dbReference>
<dbReference type="STRING" id="1160509.A0A3N4HWX5"/>
<dbReference type="InterPro" id="IPR011989">
    <property type="entry name" value="ARM-like"/>
</dbReference>
<dbReference type="GO" id="GO:0005085">
    <property type="term" value="F:guanyl-nucleotide exchange factor activity"/>
    <property type="evidence" value="ECO:0007669"/>
    <property type="project" value="InterPro"/>
</dbReference>
<dbReference type="InterPro" id="IPR016024">
    <property type="entry name" value="ARM-type_fold"/>
</dbReference>
<dbReference type="PANTHER" id="PTHR10957">
    <property type="entry name" value="RAP1 GTPASE-GDP DISSOCIATION STIMULATOR 1"/>
    <property type="match status" value="1"/>
</dbReference>
<protein>
    <recommendedName>
        <fullName evidence="3">ARM repeat-containing protein</fullName>
    </recommendedName>
</protein>
<name>A0A3N4HWX5_ASCIM</name>
<dbReference type="EMBL" id="ML119723">
    <property type="protein sequence ID" value="RPA77606.1"/>
    <property type="molecule type" value="Genomic_DNA"/>
</dbReference>
<organism evidence="1 2">
    <name type="scientific">Ascobolus immersus RN42</name>
    <dbReference type="NCBI Taxonomy" id="1160509"/>
    <lineage>
        <taxon>Eukaryota</taxon>
        <taxon>Fungi</taxon>
        <taxon>Dikarya</taxon>
        <taxon>Ascomycota</taxon>
        <taxon>Pezizomycotina</taxon>
        <taxon>Pezizomycetes</taxon>
        <taxon>Pezizales</taxon>
        <taxon>Ascobolaceae</taxon>
        <taxon>Ascobolus</taxon>
    </lineage>
</organism>
<sequence>MPLLPALSVSMEDFVTKNMEEVKQILGQPEIKDKETLQPVVDALEYLKFSGHAADILDLVAVAARNESNRPVLGENLLDKIIDSVHHLLDSEGEIDASSAKVLIQAMRAIANCVADCDENRKRVLEKDGRLYTFTGVITQAVEGKLPKDIFLFVLTAFSNFLQTYEPSQKAAVEFGAPTVLLKILNLSPSEETQVLEYSDATVLTLRILEILFEKDEGPKSVDASAILRIAQLILTPKEPEFETYQSLLACFSALLKSKDIQTYLVANKKVSVVAKVMEHIYATFPPIYVDPAPGSREAEVGKKVLDTESDLLKVIFNDIGNKLCDVSEALGSLGTLSDDKMDSFFIGIMRSWLGRDLIGGYENELDKYVSFAAYSLGNIARSNEVANAMVADWKIQVELSSLLSSERVDLSTMFACTGLLKNLAILDSNKIPIASEPLLWVGIRRMLKANEGLVKDVPYSATSLVRLLTTNCPTNVALLFLPADAPEITKSEDFDYDEPAEPFPAVACEGPDSATSGSIPPPPKTKTNLSHLLYLHKKSDVLPIKTEIGRTLINILRSLSSDPQNPACKTLHTDRKRYLLHDYFLTPICERRGRGYCQACRGRGEEGGEEGGGTWKGGGG</sequence>